<reference evidence="3 4" key="1">
    <citation type="submission" date="2020-08" db="EMBL/GenBank/DDBJ databases">
        <title>Sequencing the genomes of 1000 actinobacteria strains.</title>
        <authorList>
            <person name="Klenk H.-P."/>
        </authorList>
    </citation>
    <scope>NUCLEOTIDE SEQUENCE [LARGE SCALE GENOMIC DNA]</scope>
    <source>
        <strain evidence="3 4">DSM 45582</strain>
    </source>
</reference>
<feature type="region of interest" description="Disordered" evidence="1">
    <location>
        <begin position="115"/>
        <end position="136"/>
    </location>
</feature>
<organism evidence="3 4">
    <name type="scientific">Saccharopolyspora gloriosae</name>
    <dbReference type="NCBI Taxonomy" id="455344"/>
    <lineage>
        <taxon>Bacteria</taxon>
        <taxon>Bacillati</taxon>
        <taxon>Actinomycetota</taxon>
        <taxon>Actinomycetes</taxon>
        <taxon>Pseudonocardiales</taxon>
        <taxon>Pseudonocardiaceae</taxon>
        <taxon>Saccharopolyspora</taxon>
    </lineage>
</organism>
<keyword evidence="4" id="KW-1185">Reference proteome</keyword>
<dbReference type="EMBL" id="JACHIV010000001">
    <property type="protein sequence ID" value="MBB5070035.1"/>
    <property type="molecule type" value="Genomic_DNA"/>
</dbReference>
<dbReference type="PANTHER" id="PTHR46637">
    <property type="entry name" value="TIS1421-TRANSPOSASE PROTEIN A"/>
    <property type="match status" value="1"/>
</dbReference>
<dbReference type="AlphaFoldDB" id="A0A840NJ22"/>
<comment type="caution">
    <text evidence="3">The sequence shown here is derived from an EMBL/GenBank/DDBJ whole genome shotgun (WGS) entry which is preliminary data.</text>
</comment>
<feature type="domain" description="Insertion element IS402-like" evidence="2">
    <location>
        <begin position="10"/>
        <end position="86"/>
    </location>
</feature>
<evidence type="ECO:0000259" key="2">
    <source>
        <dbReference type="Pfam" id="PF13340"/>
    </source>
</evidence>
<evidence type="ECO:0000256" key="1">
    <source>
        <dbReference type="SAM" id="MobiDB-lite"/>
    </source>
</evidence>
<protein>
    <submittedName>
        <fullName evidence="3">Transposase</fullName>
    </submittedName>
</protein>
<dbReference type="PANTHER" id="PTHR46637:SF1">
    <property type="entry name" value="BLL5188 PROTEIN"/>
    <property type="match status" value="1"/>
</dbReference>
<gene>
    <name evidence="3" type="ORF">BJ969_003123</name>
</gene>
<dbReference type="Proteomes" id="UP000580474">
    <property type="component" value="Unassembled WGS sequence"/>
</dbReference>
<accession>A0A840NJ22</accession>
<dbReference type="Pfam" id="PF13340">
    <property type="entry name" value="DUF4096"/>
    <property type="match status" value="1"/>
</dbReference>
<sequence length="136" mass="15837">MARRRPWEVDDELWELLEPLLPQDTRVPERGGRPRIDDRKALQGILFVLHTGIQWEFLPQELGFGSGMTCWRRLRDWHEADVWTRLQQVLLDKLRGADQLDFSRAVVDASHVRAMRGGPKRGRVRSTAPDRARSTT</sequence>
<dbReference type="InterPro" id="IPR025161">
    <property type="entry name" value="IS402-like_dom"/>
</dbReference>
<proteinExistence type="predicted"/>
<evidence type="ECO:0000313" key="4">
    <source>
        <dbReference type="Proteomes" id="UP000580474"/>
    </source>
</evidence>
<name>A0A840NJ22_9PSEU</name>
<dbReference type="InterPro" id="IPR052909">
    <property type="entry name" value="Transposase_6_like"/>
</dbReference>
<evidence type="ECO:0000313" key="3">
    <source>
        <dbReference type="EMBL" id="MBB5070035.1"/>
    </source>
</evidence>